<keyword evidence="3" id="KW-1185">Reference proteome</keyword>
<evidence type="ECO:0000313" key="2">
    <source>
        <dbReference type="EMBL" id="CAK8986806.1"/>
    </source>
</evidence>
<evidence type="ECO:0000313" key="3">
    <source>
        <dbReference type="Proteomes" id="UP001642464"/>
    </source>
</evidence>
<name>A0ABP0H9B4_9DINO</name>
<feature type="non-terminal residue" evidence="2">
    <location>
        <position position="134"/>
    </location>
</feature>
<dbReference type="Proteomes" id="UP001642464">
    <property type="component" value="Unassembled WGS sequence"/>
</dbReference>
<accession>A0ABP0H9B4</accession>
<dbReference type="EMBL" id="CAXAMM010000278">
    <property type="protein sequence ID" value="CAK8986806.1"/>
    <property type="molecule type" value="Genomic_DNA"/>
</dbReference>
<sequence>MATRPPWDGRVYDASLLNTRQPAYAKTYFSNPEKLKEPIHFVPRPRATHLQPRRGTRNLIETRDGRCPCCGQMSVSTRASSEWSELSGIPRWTNKTGTSADEMSVRCQGPEAKSLAADFDAAAEGRAAPEAPAK</sequence>
<evidence type="ECO:0000256" key="1">
    <source>
        <dbReference type="SAM" id="MobiDB-lite"/>
    </source>
</evidence>
<gene>
    <name evidence="2" type="ORF">SCF082_LOCUS709</name>
</gene>
<organism evidence="2 3">
    <name type="scientific">Durusdinium trenchii</name>
    <dbReference type="NCBI Taxonomy" id="1381693"/>
    <lineage>
        <taxon>Eukaryota</taxon>
        <taxon>Sar</taxon>
        <taxon>Alveolata</taxon>
        <taxon>Dinophyceae</taxon>
        <taxon>Suessiales</taxon>
        <taxon>Symbiodiniaceae</taxon>
        <taxon>Durusdinium</taxon>
    </lineage>
</organism>
<protein>
    <submittedName>
        <fullName evidence="2">Uncharacterized protein</fullName>
    </submittedName>
</protein>
<feature type="region of interest" description="Disordered" evidence="1">
    <location>
        <begin position="80"/>
        <end position="104"/>
    </location>
</feature>
<comment type="caution">
    <text evidence="2">The sequence shown here is derived from an EMBL/GenBank/DDBJ whole genome shotgun (WGS) entry which is preliminary data.</text>
</comment>
<reference evidence="2 3" key="1">
    <citation type="submission" date="2024-02" db="EMBL/GenBank/DDBJ databases">
        <authorList>
            <person name="Chen Y."/>
            <person name="Shah S."/>
            <person name="Dougan E. K."/>
            <person name="Thang M."/>
            <person name="Chan C."/>
        </authorList>
    </citation>
    <scope>NUCLEOTIDE SEQUENCE [LARGE SCALE GENOMIC DNA]</scope>
</reference>
<proteinExistence type="predicted"/>